<sequence length="60" mass="6430">MSHVVSAVDVGDTRQVSTVGGRRVACPGVANLLGFHLVLMESARWEVVHDGDPLVIFEEA</sequence>
<accession>A0ABX7Y2T0</accession>
<dbReference type="Proteomes" id="UP000678513">
    <property type="component" value="Chromosome"/>
</dbReference>
<protein>
    <submittedName>
        <fullName evidence="1">Uncharacterized protein</fullName>
    </submittedName>
</protein>
<reference evidence="1 2" key="1">
    <citation type="submission" date="2021-03" db="EMBL/GenBank/DDBJ databases">
        <title>Human Oral Microbial Genomes.</title>
        <authorList>
            <person name="Johnston C.D."/>
            <person name="Chen T."/>
            <person name="Dewhirst F.E."/>
        </authorList>
    </citation>
    <scope>NUCLEOTIDE SEQUENCE [LARGE SCALE GENOMIC DNA]</scope>
    <source>
        <strain evidence="1 2">DSMZ 100122</strain>
    </source>
</reference>
<gene>
    <name evidence="1" type="ORF">J5A65_09420</name>
</gene>
<keyword evidence="2" id="KW-1185">Reference proteome</keyword>
<proteinExistence type="predicted"/>
<organism evidence="1 2">
    <name type="scientific">Arachnia rubra</name>
    <dbReference type="NCBI Taxonomy" id="1547448"/>
    <lineage>
        <taxon>Bacteria</taxon>
        <taxon>Bacillati</taxon>
        <taxon>Actinomycetota</taxon>
        <taxon>Actinomycetes</taxon>
        <taxon>Propionibacteriales</taxon>
        <taxon>Propionibacteriaceae</taxon>
        <taxon>Arachnia</taxon>
    </lineage>
</organism>
<evidence type="ECO:0000313" key="2">
    <source>
        <dbReference type="Proteomes" id="UP000678513"/>
    </source>
</evidence>
<dbReference type="EMBL" id="CP072384">
    <property type="protein sequence ID" value="QUC07167.1"/>
    <property type="molecule type" value="Genomic_DNA"/>
</dbReference>
<name>A0ABX7Y2T0_9ACTN</name>
<dbReference type="RefSeq" id="WP_212321428.1">
    <property type="nucleotide sequence ID" value="NZ_AP024463.1"/>
</dbReference>
<evidence type="ECO:0000313" key="1">
    <source>
        <dbReference type="EMBL" id="QUC07167.1"/>
    </source>
</evidence>